<accession>A0A835S4T4</accession>
<dbReference type="EMBL" id="JADCNM010000001">
    <property type="protein sequence ID" value="KAG0502603.1"/>
    <property type="molecule type" value="Genomic_DNA"/>
</dbReference>
<feature type="compositionally biased region" description="Basic and acidic residues" evidence="1">
    <location>
        <begin position="104"/>
        <end position="114"/>
    </location>
</feature>
<feature type="region of interest" description="Disordered" evidence="1">
    <location>
        <begin position="1"/>
        <end position="28"/>
    </location>
</feature>
<organism evidence="2 3">
    <name type="scientific">Vanilla planifolia</name>
    <name type="common">Vanilla</name>
    <dbReference type="NCBI Taxonomy" id="51239"/>
    <lineage>
        <taxon>Eukaryota</taxon>
        <taxon>Viridiplantae</taxon>
        <taxon>Streptophyta</taxon>
        <taxon>Embryophyta</taxon>
        <taxon>Tracheophyta</taxon>
        <taxon>Spermatophyta</taxon>
        <taxon>Magnoliopsida</taxon>
        <taxon>Liliopsida</taxon>
        <taxon>Asparagales</taxon>
        <taxon>Orchidaceae</taxon>
        <taxon>Vanilloideae</taxon>
        <taxon>Vanilleae</taxon>
        <taxon>Vanilla</taxon>
    </lineage>
</organism>
<comment type="caution">
    <text evidence="2">The sequence shown here is derived from an EMBL/GenBank/DDBJ whole genome shotgun (WGS) entry which is preliminary data.</text>
</comment>
<dbReference type="Proteomes" id="UP000639772">
    <property type="component" value="Chromosome 1"/>
</dbReference>
<feature type="region of interest" description="Disordered" evidence="1">
    <location>
        <begin position="104"/>
        <end position="132"/>
    </location>
</feature>
<evidence type="ECO:0000313" key="3">
    <source>
        <dbReference type="Proteomes" id="UP000639772"/>
    </source>
</evidence>
<name>A0A835S4T4_VANPL</name>
<sequence>MEQTGLKEHKIEQAGMKRCKSRTEKDGRDEVVEQFDTKVLLDNCLTELTMEDENSGENQRDQIDSAIKTNETANDEILTTEIETDSTTGEDKLCLQDETQKASKIAFDDGKQNFDTDQSAEENDRSKSKPVNYVYENPANKEAQHMNDKQEVEAEHSSMQAIGRQQIQIHETVYDHSGNFEGQQVHFPIIDTIPEESWKIETFDDDHFKKEEICTGMASAEAENLEDNNSSDVHQVIASVEENMQINECELIRKDILVELQTKKTNKKSMENLSTISDVVGAIASEATDLTQPTEQVAHETDVLAPKEASASCLPTKLWR</sequence>
<reference evidence="2 3" key="1">
    <citation type="journal article" date="2020" name="Nat. Food">
        <title>A phased Vanilla planifolia genome enables genetic improvement of flavour and production.</title>
        <authorList>
            <person name="Hasing T."/>
            <person name="Tang H."/>
            <person name="Brym M."/>
            <person name="Khazi F."/>
            <person name="Huang T."/>
            <person name="Chambers A.H."/>
        </authorList>
    </citation>
    <scope>NUCLEOTIDE SEQUENCE [LARGE SCALE GENOMIC DNA]</scope>
    <source>
        <tissue evidence="2">Leaf</tissue>
    </source>
</reference>
<gene>
    <name evidence="2" type="ORF">HPP92_002675</name>
</gene>
<dbReference type="AlphaFoldDB" id="A0A835S4T4"/>
<feature type="compositionally biased region" description="Basic and acidic residues" evidence="1">
    <location>
        <begin position="1"/>
        <end position="12"/>
    </location>
</feature>
<evidence type="ECO:0000313" key="2">
    <source>
        <dbReference type="EMBL" id="KAG0502603.1"/>
    </source>
</evidence>
<protein>
    <submittedName>
        <fullName evidence="2">Uncharacterized protein</fullName>
    </submittedName>
</protein>
<proteinExistence type="predicted"/>
<feature type="region of interest" description="Disordered" evidence="1">
    <location>
        <begin position="49"/>
        <end position="91"/>
    </location>
</feature>
<evidence type="ECO:0000256" key="1">
    <source>
        <dbReference type="SAM" id="MobiDB-lite"/>
    </source>
</evidence>